<evidence type="ECO:0000256" key="3">
    <source>
        <dbReference type="ARBA" id="ARBA00012111"/>
    </source>
</evidence>
<feature type="domain" description="Histone deacetylase" evidence="10">
    <location>
        <begin position="10"/>
        <end position="67"/>
    </location>
</feature>
<evidence type="ECO:0000313" key="12">
    <source>
        <dbReference type="Proteomes" id="UP001189429"/>
    </source>
</evidence>
<keyword evidence="7" id="KW-0805">Transcription regulation</keyword>
<protein>
    <recommendedName>
        <fullName evidence="3">histone deacetylase</fullName>
        <ecNumber evidence="3">3.5.1.98</ecNumber>
    </recommendedName>
</protein>
<dbReference type="PANTHER" id="PTHR10625">
    <property type="entry name" value="HISTONE DEACETYLASE HDAC1-RELATED"/>
    <property type="match status" value="1"/>
</dbReference>
<comment type="similarity">
    <text evidence="2">Belongs to the histone deacetylase family. HD type 2 subfamily.</text>
</comment>
<evidence type="ECO:0000256" key="7">
    <source>
        <dbReference type="ARBA" id="ARBA00023015"/>
    </source>
</evidence>
<evidence type="ECO:0000259" key="10">
    <source>
        <dbReference type="Pfam" id="PF00850"/>
    </source>
</evidence>
<dbReference type="InterPro" id="IPR037138">
    <property type="entry name" value="His_deacetylse_dom_sf"/>
</dbReference>
<keyword evidence="5" id="KW-0378">Hydrolase</keyword>
<comment type="caution">
    <text evidence="11">The sequence shown here is derived from an EMBL/GenBank/DDBJ whole genome shotgun (WGS) entry which is preliminary data.</text>
</comment>
<evidence type="ECO:0000256" key="8">
    <source>
        <dbReference type="ARBA" id="ARBA00023163"/>
    </source>
</evidence>
<keyword evidence="12" id="KW-1185">Reference proteome</keyword>
<dbReference type="Gene3D" id="3.40.800.20">
    <property type="entry name" value="Histone deacetylase domain"/>
    <property type="match status" value="1"/>
</dbReference>
<keyword evidence="8" id="KW-0804">Transcription</keyword>
<gene>
    <name evidence="11" type="ORF">PCOR1329_LOCUS11668</name>
</gene>
<accession>A0ABN9QNA6</accession>
<dbReference type="Proteomes" id="UP001189429">
    <property type="component" value="Unassembled WGS sequence"/>
</dbReference>
<dbReference type="InterPro" id="IPR023696">
    <property type="entry name" value="Ureohydrolase_dom_sf"/>
</dbReference>
<dbReference type="EMBL" id="CAUYUJ010003361">
    <property type="protein sequence ID" value="CAK0805008.1"/>
    <property type="molecule type" value="Genomic_DNA"/>
</dbReference>
<keyword evidence="6" id="KW-0156">Chromatin regulator</keyword>
<feature type="non-terminal residue" evidence="11">
    <location>
        <position position="1"/>
    </location>
</feature>
<proteinExistence type="inferred from homology"/>
<evidence type="ECO:0000256" key="2">
    <source>
        <dbReference type="ARBA" id="ARBA00007738"/>
    </source>
</evidence>
<dbReference type="InterPro" id="IPR023801">
    <property type="entry name" value="His_deacetylse_dom"/>
</dbReference>
<comment type="subcellular location">
    <subcellularLocation>
        <location evidence="1">Nucleus</location>
    </subcellularLocation>
</comment>
<dbReference type="SUPFAM" id="SSF52768">
    <property type="entry name" value="Arginase/deacetylase"/>
    <property type="match status" value="1"/>
</dbReference>
<evidence type="ECO:0000256" key="4">
    <source>
        <dbReference type="ARBA" id="ARBA00022491"/>
    </source>
</evidence>
<sequence>NSISKSNPPSEGDPLGECRVSPEGFGWMTRCLCRLARHFCDGRLLLCLEGGYNPDAIAQCTVECVQSLLAEASGEPVPPGSELPQFETGAPRAACTLRVPHSIWTSAPTTPASSVPG</sequence>
<evidence type="ECO:0000313" key="11">
    <source>
        <dbReference type="EMBL" id="CAK0805008.1"/>
    </source>
</evidence>
<feature type="non-terminal residue" evidence="11">
    <location>
        <position position="117"/>
    </location>
</feature>
<reference evidence="11" key="1">
    <citation type="submission" date="2023-10" db="EMBL/GenBank/DDBJ databases">
        <authorList>
            <person name="Chen Y."/>
            <person name="Shah S."/>
            <person name="Dougan E. K."/>
            <person name="Thang M."/>
            <person name="Chan C."/>
        </authorList>
    </citation>
    <scope>NUCLEOTIDE SEQUENCE [LARGE SCALE GENOMIC DNA]</scope>
</reference>
<evidence type="ECO:0000256" key="1">
    <source>
        <dbReference type="ARBA" id="ARBA00004123"/>
    </source>
</evidence>
<dbReference type="Pfam" id="PF00850">
    <property type="entry name" value="Hist_deacetyl"/>
    <property type="match status" value="1"/>
</dbReference>
<keyword evidence="9" id="KW-0539">Nucleus</keyword>
<dbReference type="PANTHER" id="PTHR10625:SF5">
    <property type="entry name" value="HISTONE DEACETYLASE"/>
    <property type="match status" value="1"/>
</dbReference>
<keyword evidence="4" id="KW-0678">Repressor</keyword>
<evidence type="ECO:0000256" key="9">
    <source>
        <dbReference type="ARBA" id="ARBA00023242"/>
    </source>
</evidence>
<evidence type="ECO:0000256" key="6">
    <source>
        <dbReference type="ARBA" id="ARBA00022853"/>
    </source>
</evidence>
<organism evidence="11 12">
    <name type="scientific">Prorocentrum cordatum</name>
    <dbReference type="NCBI Taxonomy" id="2364126"/>
    <lineage>
        <taxon>Eukaryota</taxon>
        <taxon>Sar</taxon>
        <taxon>Alveolata</taxon>
        <taxon>Dinophyceae</taxon>
        <taxon>Prorocentrales</taxon>
        <taxon>Prorocentraceae</taxon>
        <taxon>Prorocentrum</taxon>
    </lineage>
</organism>
<evidence type="ECO:0000256" key="5">
    <source>
        <dbReference type="ARBA" id="ARBA00022801"/>
    </source>
</evidence>
<name>A0ABN9QNA6_9DINO</name>
<dbReference type="EC" id="3.5.1.98" evidence="3"/>